<sequence length="302" mass="34305">MRLRNIVLLLLPISGVFGRSSDLPNEFLVRPWWKDGEISVFGITEPGNRKEGGGILQIPFWKKQTSESRFLWVGRDRASGFSQILSLGHKLEVTPHFGLQFQIGGSPGENGFFLGSLGAYTKYASLSFLNRRSLEESSVGAILRSDPNSEFRLGISYERTRTNLGIWEDKISFGFTWGIDRFLGDLQFQEKDNHSIGYASLGFSPFRTENGTNDRIDSESKRQTRSPKERKRSYSSNKILEKSYPSLETDELLKYGFSIQESLEISGHSRQSSVKFEAFLRSLPEAKQIKIQSLIRKKRGSK</sequence>
<accession>A0A4V3JC71</accession>
<feature type="compositionally biased region" description="Basic residues" evidence="1">
    <location>
        <begin position="223"/>
        <end position="233"/>
    </location>
</feature>
<protein>
    <recommendedName>
        <fullName evidence="4">Inverse autotransporter beta-domain domain-containing protein</fullName>
    </recommendedName>
</protein>
<comment type="caution">
    <text evidence="2">The sequence shown here is derived from an EMBL/GenBank/DDBJ whole genome shotgun (WGS) entry which is preliminary data.</text>
</comment>
<evidence type="ECO:0000313" key="3">
    <source>
        <dbReference type="Proteomes" id="UP000297453"/>
    </source>
</evidence>
<dbReference type="Proteomes" id="UP000297453">
    <property type="component" value="Unassembled WGS sequence"/>
</dbReference>
<feature type="region of interest" description="Disordered" evidence="1">
    <location>
        <begin position="209"/>
        <end position="236"/>
    </location>
</feature>
<dbReference type="RefSeq" id="WP_135587095.1">
    <property type="nucleotide sequence ID" value="NZ_RQEP01000010.1"/>
</dbReference>
<dbReference type="EMBL" id="RQEP01000010">
    <property type="protein sequence ID" value="TGK04979.1"/>
    <property type="molecule type" value="Genomic_DNA"/>
</dbReference>
<name>A0A4V3JC71_9LEPT</name>
<reference evidence="2" key="1">
    <citation type="journal article" date="2019" name="PLoS Negl. Trop. Dis.">
        <title>Revisiting the worldwide diversity of Leptospira species in the environment.</title>
        <authorList>
            <person name="Vincent A.T."/>
            <person name="Schiettekatte O."/>
            <person name="Bourhy P."/>
            <person name="Veyrier F.J."/>
            <person name="Picardeau M."/>
        </authorList>
    </citation>
    <scope>NUCLEOTIDE SEQUENCE [LARGE SCALE GENOMIC DNA]</scope>
    <source>
        <strain evidence="2">SSS9</strain>
    </source>
</reference>
<proteinExistence type="predicted"/>
<keyword evidence="3" id="KW-1185">Reference proteome</keyword>
<evidence type="ECO:0000256" key="1">
    <source>
        <dbReference type="SAM" id="MobiDB-lite"/>
    </source>
</evidence>
<gene>
    <name evidence="2" type="ORF">EHO59_09035</name>
</gene>
<dbReference type="AlphaFoldDB" id="A0A4V3JC71"/>
<feature type="compositionally biased region" description="Basic and acidic residues" evidence="1">
    <location>
        <begin position="212"/>
        <end position="222"/>
    </location>
</feature>
<evidence type="ECO:0008006" key="4">
    <source>
        <dbReference type="Google" id="ProtNLM"/>
    </source>
</evidence>
<evidence type="ECO:0000313" key="2">
    <source>
        <dbReference type="EMBL" id="TGK04979.1"/>
    </source>
</evidence>
<organism evidence="2 3">
    <name type="scientific">Leptospira semungkisensis</name>
    <dbReference type="NCBI Taxonomy" id="2484985"/>
    <lineage>
        <taxon>Bacteria</taxon>
        <taxon>Pseudomonadati</taxon>
        <taxon>Spirochaetota</taxon>
        <taxon>Spirochaetia</taxon>
        <taxon>Leptospirales</taxon>
        <taxon>Leptospiraceae</taxon>
        <taxon>Leptospira</taxon>
    </lineage>
</organism>
<dbReference type="OrthoDB" id="324056at2"/>